<dbReference type="Proteomes" id="UP000092503">
    <property type="component" value="Unassembled WGS sequence"/>
</dbReference>
<proteinExistence type="predicted"/>
<dbReference type="EMBL" id="FLTX01000021">
    <property type="protein sequence ID" value="SBV50711.1"/>
    <property type="molecule type" value="Genomic_DNA"/>
</dbReference>
<dbReference type="AlphaFoldDB" id="A0A1C3NK12"/>
<gene>
    <name evidence="1" type="ORF">XBLMG947_1493</name>
</gene>
<evidence type="ECO:0000313" key="2">
    <source>
        <dbReference type="Proteomes" id="UP000092503"/>
    </source>
</evidence>
<evidence type="ECO:0000313" key="1">
    <source>
        <dbReference type="EMBL" id="SBV50711.1"/>
    </source>
</evidence>
<reference evidence="1 2" key="1">
    <citation type="submission" date="2016-06" db="EMBL/GenBank/DDBJ databases">
        <authorList>
            <person name="Kjaerup R.B."/>
            <person name="Dalgaard T.S."/>
            <person name="Juul-Madsen H.R."/>
        </authorList>
    </citation>
    <scope>NUCLEOTIDE SEQUENCE [LARGE SCALE GENOMIC DNA]</scope>
    <source>
        <strain evidence="1">LMG947</strain>
    </source>
</reference>
<organism evidence="1 2">
    <name type="scientific">Xanthomonas bromi</name>
    <dbReference type="NCBI Taxonomy" id="56449"/>
    <lineage>
        <taxon>Bacteria</taxon>
        <taxon>Pseudomonadati</taxon>
        <taxon>Pseudomonadota</taxon>
        <taxon>Gammaproteobacteria</taxon>
        <taxon>Lysobacterales</taxon>
        <taxon>Lysobacteraceae</taxon>
        <taxon>Xanthomonas</taxon>
    </lineage>
</organism>
<accession>A0A1C3NK12</accession>
<protein>
    <submittedName>
        <fullName evidence="1">Putative membrane protein</fullName>
    </submittedName>
</protein>
<name>A0A1C3NK12_9XANT</name>
<sequence length="90" mass="10175">MRKSVWRWGITGVMLACMVVVLAVFGAVQSPEWACNCDGMDRWRYVGPDGIKESESHLRSTGHATSCRRNDRAAKITDRLYGLIFADLKR</sequence>